<evidence type="ECO:0000256" key="2">
    <source>
        <dbReference type="PROSITE-ProRule" id="PRU00252"/>
    </source>
</evidence>
<dbReference type="Gene3D" id="2.40.50.140">
    <property type="entry name" value="Nucleic acid-binding proteins"/>
    <property type="match status" value="1"/>
</dbReference>
<dbReference type="InterPro" id="IPR011344">
    <property type="entry name" value="ssDNA-bd"/>
</dbReference>
<organism evidence="3 4">
    <name type="scientific">Orchesella dallaii</name>
    <dbReference type="NCBI Taxonomy" id="48710"/>
    <lineage>
        <taxon>Eukaryota</taxon>
        <taxon>Metazoa</taxon>
        <taxon>Ecdysozoa</taxon>
        <taxon>Arthropoda</taxon>
        <taxon>Hexapoda</taxon>
        <taxon>Collembola</taxon>
        <taxon>Entomobryomorpha</taxon>
        <taxon>Entomobryoidea</taxon>
        <taxon>Orchesellidae</taxon>
        <taxon>Orchesellinae</taxon>
        <taxon>Orchesella</taxon>
    </lineage>
</organism>
<sequence length="192" mass="21251">MGSRAVRGLVLKMSQRGTLSFNPLPSSSSSSTYLQFKCISRQFQSAAPRPAEFEASAASNQQMHAAQSRMEKTVNHVNLMGRVGGDPQKRGTQEHPVVVFSVATHSNYNYQTGGVLQKTDWHRICVFKPYLRDSVYKYLNKGQRVYVTGRISYGEIKDESGTSHTTTSIIADDVIFVSNPPATKPSSEDEVD</sequence>
<keyword evidence="4" id="KW-1185">Reference proteome</keyword>
<evidence type="ECO:0008006" key="5">
    <source>
        <dbReference type="Google" id="ProtNLM"/>
    </source>
</evidence>
<proteinExistence type="inferred from homology"/>
<dbReference type="NCBIfam" id="TIGR00621">
    <property type="entry name" value="ssb"/>
    <property type="match status" value="1"/>
</dbReference>
<protein>
    <recommendedName>
        <fullName evidence="5">Single-stranded DNA-binding protein, mitochondrial</fullName>
    </recommendedName>
</protein>
<keyword evidence="1 2" id="KW-0238">DNA-binding</keyword>
<dbReference type="PANTHER" id="PTHR10302">
    <property type="entry name" value="SINGLE-STRANDED DNA-BINDING PROTEIN"/>
    <property type="match status" value="1"/>
</dbReference>
<dbReference type="Proteomes" id="UP001642540">
    <property type="component" value="Unassembled WGS sequence"/>
</dbReference>
<dbReference type="InterPro" id="IPR000424">
    <property type="entry name" value="Primosome_PriB/ssb"/>
</dbReference>
<dbReference type="Pfam" id="PF00436">
    <property type="entry name" value="SSB"/>
    <property type="match status" value="1"/>
</dbReference>
<dbReference type="SUPFAM" id="SSF50249">
    <property type="entry name" value="Nucleic acid-binding proteins"/>
    <property type="match status" value="1"/>
</dbReference>
<dbReference type="HAMAP" id="MF_00984">
    <property type="entry name" value="SSB"/>
    <property type="match status" value="1"/>
</dbReference>
<evidence type="ECO:0000313" key="4">
    <source>
        <dbReference type="Proteomes" id="UP001642540"/>
    </source>
</evidence>
<evidence type="ECO:0000256" key="1">
    <source>
        <dbReference type="ARBA" id="ARBA00023125"/>
    </source>
</evidence>
<reference evidence="3 4" key="1">
    <citation type="submission" date="2024-08" db="EMBL/GenBank/DDBJ databases">
        <authorList>
            <person name="Cucini C."/>
            <person name="Frati F."/>
        </authorList>
    </citation>
    <scope>NUCLEOTIDE SEQUENCE [LARGE SCALE GENOMIC DNA]</scope>
</reference>
<gene>
    <name evidence="3" type="ORF">ODALV1_LOCUS19014</name>
</gene>
<name>A0ABP1R9Y6_9HEXA</name>
<dbReference type="CDD" id="cd04496">
    <property type="entry name" value="SSB_OBF"/>
    <property type="match status" value="1"/>
</dbReference>
<dbReference type="InterPro" id="IPR012340">
    <property type="entry name" value="NA-bd_OB-fold"/>
</dbReference>
<comment type="caution">
    <text evidence="3">The sequence shown here is derived from an EMBL/GenBank/DDBJ whole genome shotgun (WGS) entry which is preliminary data.</text>
</comment>
<dbReference type="PANTHER" id="PTHR10302:SF0">
    <property type="entry name" value="SINGLE-STRANDED DNA-BINDING PROTEIN, MITOCHONDRIAL"/>
    <property type="match status" value="1"/>
</dbReference>
<evidence type="ECO:0000313" key="3">
    <source>
        <dbReference type="EMBL" id="CAL8120547.1"/>
    </source>
</evidence>
<dbReference type="PROSITE" id="PS50935">
    <property type="entry name" value="SSB"/>
    <property type="match status" value="1"/>
</dbReference>
<accession>A0ABP1R9Y6</accession>
<dbReference type="EMBL" id="CAXLJM020000062">
    <property type="protein sequence ID" value="CAL8120547.1"/>
    <property type="molecule type" value="Genomic_DNA"/>
</dbReference>